<dbReference type="GeneID" id="108070427"/>
<name>A0A6P4I176_DROKI</name>
<dbReference type="AlphaFoldDB" id="A0A6P4I176"/>
<feature type="region of interest" description="Disordered" evidence="1">
    <location>
        <begin position="30"/>
        <end position="57"/>
    </location>
</feature>
<evidence type="ECO:0000313" key="2">
    <source>
        <dbReference type="Proteomes" id="UP001652661"/>
    </source>
</evidence>
<proteinExistence type="predicted"/>
<dbReference type="Proteomes" id="UP001652661">
    <property type="component" value="Chromosome 2R"/>
</dbReference>
<gene>
    <name evidence="3" type="primary">LOC108070427</name>
</gene>
<keyword evidence="2" id="KW-1185">Reference proteome</keyword>
<reference evidence="2" key="1">
    <citation type="submission" date="2025-05" db="UniProtKB">
        <authorList>
            <consortium name="RefSeq"/>
        </authorList>
    </citation>
    <scope>NUCLEOTIDE SEQUENCE [LARGE SCALE GENOMIC DNA]</scope>
    <source>
        <strain evidence="2">14028-0561.14</strain>
    </source>
</reference>
<evidence type="ECO:0000256" key="1">
    <source>
        <dbReference type="SAM" id="MobiDB-lite"/>
    </source>
</evidence>
<reference evidence="3" key="2">
    <citation type="submission" date="2025-08" db="UniProtKB">
        <authorList>
            <consortium name="RefSeq"/>
        </authorList>
    </citation>
    <scope>IDENTIFICATION</scope>
    <source>
        <strain evidence="3">14028-0561.14</strain>
        <tissue evidence="3">Whole fly</tissue>
    </source>
</reference>
<dbReference type="OrthoDB" id="7871222at2759"/>
<protein>
    <submittedName>
        <fullName evidence="3">Uncharacterized protein</fullName>
    </submittedName>
</protein>
<dbReference type="RefSeq" id="XP_017016383.1">
    <property type="nucleotide sequence ID" value="XM_017160894.3"/>
</dbReference>
<accession>A0A6P4I176</accession>
<sequence>MPETESKLVCSPSNGLHQEENAAVIEAANRLVIRPPTHRRPQRQRQPQGRRDATGFTANQEVKLKAGDMRIAQMQICISQLRTEMEESSKQLQDLCKAMLVDAESG</sequence>
<organism evidence="2 3">
    <name type="scientific">Drosophila kikkawai</name>
    <name type="common">Fruit fly</name>
    <dbReference type="NCBI Taxonomy" id="30033"/>
    <lineage>
        <taxon>Eukaryota</taxon>
        <taxon>Metazoa</taxon>
        <taxon>Ecdysozoa</taxon>
        <taxon>Arthropoda</taxon>
        <taxon>Hexapoda</taxon>
        <taxon>Insecta</taxon>
        <taxon>Pterygota</taxon>
        <taxon>Neoptera</taxon>
        <taxon>Endopterygota</taxon>
        <taxon>Diptera</taxon>
        <taxon>Brachycera</taxon>
        <taxon>Muscomorpha</taxon>
        <taxon>Ephydroidea</taxon>
        <taxon>Drosophilidae</taxon>
        <taxon>Drosophila</taxon>
        <taxon>Sophophora</taxon>
    </lineage>
</organism>
<evidence type="ECO:0000313" key="3">
    <source>
        <dbReference type="RefSeq" id="XP_017016383.1"/>
    </source>
</evidence>
<dbReference type="OMA" id="RDLCKAM"/>